<gene>
    <name evidence="1" type="ORF">FKG94_13060</name>
</gene>
<dbReference type="OrthoDB" id="4119964at2"/>
<organism evidence="1 2">
    <name type="scientific">Exilibacterium tricleocarpae</name>
    <dbReference type="NCBI Taxonomy" id="2591008"/>
    <lineage>
        <taxon>Bacteria</taxon>
        <taxon>Pseudomonadati</taxon>
        <taxon>Pseudomonadota</taxon>
        <taxon>Gammaproteobacteria</taxon>
        <taxon>Cellvibrionales</taxon>
        <taxon>Cellvibrionaceae</taxon>
        <taxon>Exilibacterium</taxon>
    </lineage>
</organism>
<proteinExistence type="predicted"/>
<dbReference type="Pfam" id="PF11185">
    <property type="entry name" value="DUF2971"/>
    <property type="match status" value="1"/>
</dbReference>
<dbReference type="AlphaFoldDB" id="A0A545TLA5"/>
<accession>A0A545TLA5</accession>
<keyword evidence="2" id="KW-1185">Reference proteome</keyword>
<evidence type="ECO:0000313" key="1">
    <source>
        <dbReference type="EMBL" id="TQV78010.1"/>
    </source>
</evidence>
<dbReference type="Proteomes" id="UP000319732">
    <property type="component" value="Unassembled WGS sequence"/>
</dbReference>
<dbReference type="InterPro" id="IPR021352">
    <property type="entry name" value="DUF2971"/>
</dbReference>
<sequence length="312" mass="36011">MILKIPQKIYRYQSFSAQSLEALCHDQIYFSDPSAFNDPLDCSPSIESDTDAETLRKILSRLIQKRVEQEILVSLKAANIEGDRGRQHAERQAQKAAYNELKSIAYQATNPEYEEGIEEAERWQLTYSIQRELLKQNNRGVCCLSEEYNNPLLWSHYSDQHNGFCVGYSLDRNPKPQIHKVIYGGSRTVKTNLIARAILDSDIGAQKELDASMLLRKAEPWGYEKEWRMFGNVGLQDSPLRLEEIIFGLRCSDAIMYSVMEALKPRDIKFYSMYVTRNSFELKRTDDIYEMCSYFPRTSYSGIEIFGPADSV</sequence>
<name>A0A545TLA5_9GAMM</name>
<dbReference type="EMBL" id="VHSG01000013">
    <property type="protein sequence ID" value="TQV78010.1"/>
    <property type="molecule type" value="Genomic_DNA"/>
</dbReference>
<evidence type="ECO:0000313" key="2">
    <source>
        <dbReference type="Proteomes" id="UP000319732"/>
    </source>
</evidence>
<comment type="caution">
    <text evidence="1">The sequence shown here is derived from an EMBL/GenBank/DDBJ whole genome shotgun (WGS) entry which is preliminary data.</text>
</comment>
<protein>
    <submittedName>
        <fullName evidence="1">DUF2971 domain-containing protein</fullName>
    </submittedName>
</protein>
<dbReference type="RefSeq" id="WP_142904789.1">
    <property type="nucleotide sequence ID" value="NZ_ML660094.1"/>
</dbReference>
<reference evidence="1 2" key="1">
    <citation type="submission" date="2019-06" db="EMBL/GenBank/DDBJ databases">
        <title>Whole genome sequence for Cellvibrionaceae sp. R142.</title>
        <authorList>
            <person name="Wang G."/>
        </authorList>
    </citation>
    <scope>NUCLEOTIDE SEQUENCE [LARGE SCALE GENOMIC DNA]</scope>
    <source>
        <strain evidence="1 2">R142</strain>
    </source>
</reference>